<reference evidence="1 2" key="1">
    <citation type="journal article" date="2014" name="Genome Biol. Evol.">
        <title>The secreted proteins of Achlya hypogyna and Thraustotheca clavata identify the ancestral oomycete secretome and reveal gene acquisitions by horizontal gene transfer.</title>
        <authorList>
            <person name="Misner I."/>
            <person name="Blouin N."/>
            <person name="Leonard G."/>
            <person name="Richards T.A."/>
            <person name="Lane C.E."/>
        </authorList>
    </citation>
    <scope>NUCLEOTIDE SEQUENCE [LARGE SCALE GENOMIC DNA]</scope>
    <source>
        <strain evidence="1 2">ATCC 48635</strain>
    </source>
</reference>
<name>A0A1V9YQ27_ACHHY</name>
<evidence type="ECO:0000313" key="1">
    <source>
        <dbReference type="EMBL" id="OQR87819.1"/>
    </source>
</evidence>
<protein>
    <submittedName>
        <fullName evidence="1">Uncharacterized protein</fullName>
    </submittedName>
</protein>
<keyword evidence="2" id="KW-1185">Reference proteome</keyword>
<dbReference type="AlphaFoldDB" id="A0A1V9YQ27"/>
<dbReference type="OrthoDB" id="69494at2759"/>
<comment type="caution">
    <text evidence="1">The sequence shown here is derived from an EMBL/GenBank/DDBJ whole genome shotgun (WGS) entry which is preliminary data.</text>
</comment>
<organism evidence="1 2">
    <name type="scientific">Achlya hypogyna</name>
    <name type="common">Oomycete</name>
    <name type="synonym">Protoachlya hypogyna</name>
    <dbReference type="NCBI Taxonomy" id="1202772"/>
    <lineage>
        <taxon>Eukaryota</taxon>
        <taxon>Sar</taxon>
        <taxon>Stramenopiles</taxon>
        <taxon>Oomycota</taxon>
        <taxon>Saprolegniomycetes</taxon>
        <taxon>Saprolegniales</taxon>
        <taxon>Achlyaceae</taxon>
        <taxon>Achlya</taxon>
    </lineage>
</organism>
<dbReference type="EMBL" id="JNBR01001422">
    <property type="protein sequence ID" value="OQR87819.1"/>
    <property type="molecule type" value="Genomic_DNA"/>
</dbReference>
<accession>A0A1V9YQ27</accession>
<dbReference type="Proteomes" id="UP000243579">
    <property type="component" value="Unassembled WGS sequence"/>
</dbReference>
<evidence type="ECO:0000313" key="2">
    <source>
        <dbReference type="Proteomes" id="UP000243579"/>
    </source>
</evidence>
<sequence length="315" mass="35642">MDELLHMRKEIREQVALLHAKMEAILRLQSDKDARFDSLAARLDAVERSRDEHRGGLDKIVHSFAKDVEAKLGALEQRIVTHTNLQTLNEDLLRLQLTDKDAITAEHDHRFSDLSNQIAEEARRVAAVAATQEQLIAKMAAMEALLDSNDKRYESRIAQTLELANALNAGQELLEETSKLETQKTTAKLKKLQQCWADDAAKWHQTTGNQLLQLEVLQREVTGMRETATKATDELKDLSIGLRIQCNSNTSALRALAEELLRLKRHRTEDYRRAAIEELRHPSRASDDDDDVVSVLNKALLQSSYAAFVPPKNIK</sequence>
<gene>
    <name evidence="1" type="ORF">ACHHYP_07974</name>
</gene>
<proteinExistence type="predicted"/>